<accession>A0AA35TD22</accession>
<dbReference type="Pfam" id="PF07096">
    <property type="entry name" value="DUF1358"/>
    <property type="match status" value="1"/>
</dbReference>
<keyword evidence="3" id="KW-1185">Reference proteome</keyword>
<dbReference type="AlphaFoldDB" id="A0AA35TD22"/>
<dbReference type="InterPro" id="IPR009792">
    <property type="entry name" value="TMEM242"/>
</dbReference>
<gene>
    <name evidence="2" type="ORF">GBAR_LOCUS25088</name>
</gene>
<proteinExistence type="predicted"/>
<evidence type="ECO:0000256" key="1">
    <source>
        <dbReference type="SAM" id="Phobius"/>
    </source>
</evidence>
<comment type="caution">
    <text evidence="2">The sequence shown here is derived from an EMBL/GenBank/DDBJ whole genome shotgun (WGS) entry which is preliminary data.</text>
</comment>
<evidence type="ECO:0000313" key="2">
    <source>
        <dbReference type="EMBL" id="CAI8045348.1"/>
    </source>
</evidence>
<evidence type="ECO:0000313" key="3">
    <source>
        <dbReference type="Proteomes" id="UP001174909"/>
    </source>
</evidence>
<evidence type="ECO:0008006" key="4">
    <source>
        <dbReference type="Google" id="ProtNLM"/>
    </source>
</evidence>
<organism evidence="2 3">
    <name type="scientific">Geodia barretti</name>
    <name type="common">Barrett's horny sponge</name>
    <dbReference type="NCBI Taxonomy" id="519541"/>
    <lineage>
        <taxon>Eukaryota</taxon>
        <taxon>Metazoa</taxon>
        <taxon>Porifera</taxon>
        <taxon>Demospongiae</taxon>
        <taxon>Heteroscleromorpha</taxon>
        <taxon>Tetractinellida</taxon>
        <taxon>Astrophorina</taxon>
        <taxon>Geodiidae</taxon>
        <taxon>Geodia</taxon>
    </lineage>
</organism>
<protein>
    <recommendedName>
        <fullName evidence="4">Transmembrane protein 242</fullName>
    </recommendedName>
</protein>
<reference evidence="2" key="1">
    <citation type="submission" date="2023-03" db="EMBL/GenBank/DDBJ databases">
        <authorList>
            <person name="Steffen K."/>
            <person name="Cardenas P."/>
        </authorList>
    </citation>
    <scope>NUCLEOTIDE SEQUENCE</scope>
</reference>
<keyword evidence="1" id="KW-1133">Transmembrane helix</keyword>
<feature type="transmembrane region" description="Helical" evidence="1">
    <location>
        <begin position="27"/>
        <end position="48"/>
    </location>
</feature>
<dbReference type="Proteomes" id="UP001174909">
    <property type="component" value="Unassembled WGS sequence"/>
</dbReference>
<keyword evidence="1" id="KW-0812">Transmembrane</keyword>
<dbReference type="EMBL" id="CASHTH010003464">
    <property type="protein sequence ID" value="CAI8045348.1"/>
    <property type="molecule type" value="Genomic_DNA"/>
</dbReference>
<sequence length="110" mass="11816">MEEDSNTGDSPRNAETEPYKESVATKVAFLAGLTFVSLFAGLGLKLGLAGRRYRRSLRNKPGEEGHEDPVLLASRALAWGTAYSMGGTGVLVLVSTGVVKFLNRSSKQQE</sequence>
<keyword evidence="1" id="KW-0472">Membrane</keyword>
<name>A0AA35TD22_GEOBA</name>